<keyword evidence="1" id="KW-0472">Membrane</keyword>
<feature type="transmembrane region" description="Helical" evidence="1">
    <location>
        <begin position="147"/>
        <end position="164"/>
    </location>
</feature>
<keyword evidence="1" id="KW-0812">Transmembrane</keyword>
<gene>
    <name evidence="2" type="ORF">ABV408_16580</name>
</gene>
<feature type="transmembrane region" description="Helical" evidence="1">
    <location>
        <begin position="102"/>
        <end position="118"/>
    </location>
</feature>
<protein>
    <submittedName>
        <fullName evidence="2">YgjV family protein</fullName>
    </submittedName>
</protein>
<dbReference type="InterPro" id="IPR026267">
    <property type="entry name" value="YgjV"/>
</dbReference>
<evidence type="ECO:0000313" key="2">
    <source>
        <dbReference type="EMBL" id="XCJ79041.1"/>
    </source>
</evidence>
<sequence length="173" mass="18885">MPPLDATTLVAQLGGLIALGFIILAFASRQDDRLLLHLIFANVAFAVHFLLFGEWTAAGITLLVIVRILLARHYRGDWRVMLGMLVLNLAVALAAARGPADLWPLVATLFGTVGMFMLRGIPMRLCLAAAALAWLINNALIGSLGGIVAELLALVTNLVTIWRLRRWCYQSRV</sequence>
<dbReference type="PIRSF" id="PIRSF011443">
    <property type="entry name" value="YgjV"/>
    <property type="match status" value="1"/>
</dbReference>
<proteinExistence type="predicted"/>
<reference evidence="2" key="1">
    <citation type="submission" date="2024-06" db="EMBL/GenBank/DDBJ databases">
        <title>Complete genome of Salinicola endophyticus HNIBRBA4755.</title>
        <authorList>
            <person name="Shin S.Y."/>
            <person name="Kang H."/>
            <person name="Song J."/>
        </authorList>
    </citation>
    <scope>NUCLEOTIDE SEQUENCE</scope>
    <source>
        <strain evidence="2">HNIBRBA4755</strain>
    </source>
</reference>
<feature type="transmembrane region" description="Helical" evidence="1">
    <location>
        <begin position="80"/>
        <end position="96"/>
    </location>
</feature>
<keyword evidence="1" id="KW-1133">Transmembrane helix</keyword>
<accession>A0AB74UEE5</accession>
<dbReference type="InterPro" id="IPR019629">
    <property type="entry name" value="Uncharacterised_HI1736/YgjV"/>
</dbReference>
<dbReference type="RefSeq" id="WP_353980000.1">
    <property type="nucleotide sequence ID" value="NZ_CP159578.1"/>
</dbReference>
<dbReference type="Pfam" id="PF10688">
    <property type="entry name" value="Imp-YgjV"/>
    <property type="match status" value="1"/>
</dbReference>
<dbReference type="AlphaFoldDB" id="A0AB74UEE5"/>
<evidence type="ECO:0000256" key="1">
    <source>
        <dbReference type="SAM" id="Phobius"/>
    </source>
</evidence>
<feature type="transmembrane region" description="Helical" evidence="1">
    <location>
        <begin position="6"/>
        <end position="27"/>
    </location>
</feature>
<organism evidence="2">
    <name type="scientific">Salinicola endophyticus</name>
    <dbReference type="NCBI Taxonomy" id="1949083"/>
    <lineage>
        <taxon>Bacteria</taxon>
        <taxon>Pseudomonadati</taxon>
        <taxon>Pseudomonadota</taxon>
        <taxon>Gammaproteobacteria</taxon>
        <taxon>Oceanospirillales</taxon>
        <taxon>Halomonadaceae</taxon>
        <taxon>Salinicola</taxon>
    </lineage>
</organism>
<dbReference type="EMBL" id="CP159578">
    <property type="protein sequence ID" value="XCJ79041.1"/>
    <property type="molecule type" value="Genomic_DNA"/>
</dbReference>
<name>A0AB74UEE5_9GAMM</name>